<gene>
    <name evidence="2" type="ORF">LOTGIDRAFT_164331</name>
</gene>
<keyword evidence="3" id="KW-1185">Reference proteome</keyword>
<organism evidence="2 3">
    <name type="scientific">Lottia gigantea</name>
    <name type="common">Giant owl limpet</name>
    <dbReference type="NCBI Taxonomy" id="225164"/>
    <lineage>
        <taxon>Eukaryota</taxon>
        <taxon>Metazoa</taxon>
        <taxon>Spiralia</taxon>
        <taxon>Lophotrochozoa</taxon>
        <taxon>Mollusca</taxon>
        <taxon>Gastropoda</taxon>
        <taxon>Patellogastropoda</taxon>
        <taxon>Lottioidea</taxon>
        <taxon>Lottiidae</taxon>
        <taxon>Lottia</taxon>
    </lineage>
</organism>
<dbReference type="HOGENOM" id="CLU_1505143_0_0_1"/>
<evidence type="ECO:0000313" key="2">
    <source>
        <dbReference type="EMBL" id="ESO90401.1"/>
    </source>
</evidence>
<dbReference type="EMBL" id="KB202444">
    <property type="protein sequence ID" value="ESO90401.1"/>
    <property type="molecule type" value="Genomic_DNA"/>
</dbReference>
<evidence type="ECO:0008006" key="4">
    <source>
        <dbReference type="Google" id="ProtNLM"/>
    </source>
</evidence>
<feature type="signal peptide" evidence="1">
    <location>
        <begin position="1"/>
        <end position="22"/>
    </location>
</feature>
<dbReference type="CTD" id="20239712"/>
<keyword evidence="1" id="KW-0732">Signal</keyword>
<accession>V4AAT3</accession>
<reference evidence="2 3" key="1">
    <citation type="journal article" date="2013" name="Nature">
        <title>Insights into bilaterian evolution from three spiralian genomes.</title>
        <authorList>
            <person name="Simakov O."/>
            <person name="Marletaz F."/>
            <person name="Cho S.J."/>
            <person name="Edsinger-Gonzales E."/>
            <person name="Havlak P."/>
            <person name="Hellsten U."/>
            <person name="Kuo D.H."/>
            <person name="Larsson T."/>
            <person name="Lv J."/>
            <person name="Arendt D."/>
            <person name="Savage R."/>
            <person name="Osoegawa K."/>
            <person name="de Jong P."/>
            <person name="Grimwood J."/>
            <person name="Chapman J.A."/>
            <person name="Shapiro H."/>
            <person name="Aerts A."/>
            <person name="Otillar R.P."/>
            <person name="Terry A.Y."/>
            <person name="Boore J.L."/>
            <person name="Grigoriev I.V."/>
            <person name="Lindberg D.R."/>
            <person name="Seaver E.C."/>
            <person name="Weisblat D.A."/>
            <person name="Putnam N.H."/>
            <person name="Rokhsar D.S."/>
        </authorList>
    </citation>
    <scope>NUCLEOTIDE SEQUENCE [LARGE SCALE GENOMIC DNA]</scope>
</reference>
<dbReference type="RefSeq" id="XP_009059070.1">
    <property type="nucleotide sequence ID" value="XM_009060822.1"/>
</dbReference>
<feature type="chain" id="PRO_5004716508" description="DUF19 domain-containing protein" evidence="1">
    <location>
        <begin position="23"/>
        <end position="179"/>
    </location>
</feature>
<dbReference type="GeneID" id="20239712"/>
<dbReference type="AlphaFoldDB" id="V4AAT3"/>
<dbReference type="OrthoDB" id="6097523at2759"/>
<name>V4AAT3_LOTGI</name>
<dbReference type="Proteomes" id="UP000030746">
    <property type="component" value="Unassembled WGS sequence"/>
</dbReference>
<dbReference type="KEGG" id="lgi:LOTGIDRAFT_164331"/>
<sequence length="179" mass="19707">MDFSSIYSILVTLVFCISAISAVCDEEKLALCKGPMKDASSLFYRRKRDASNQLPECGSFDEVEKCMNKDDLLKSCQGTEEWLNSRTVLDSYLYMCGEGKQDTIASIDCFENGHISVIVNMCSEKFFNGAGEGSPCSEASKIPKCVEELVSQKCNPAAGATMGRIIEHSTKALREYLSC</sequence>
<protein>
    <recommendedName>
        <fullName evidence="4">DUF19 domain-containing protein</fullName>
    </recommendedName>
</protein>
<evidence type="ECO:0000313" key="3">
    <source>
        <dbReference type="Proteomes" id="UP000030746"/>
    </source>
</evidence>
<evidence type="ECO:0000256" key="1">
    <source>
        <dbReference type="SAM" id="SignalP"/>
    </source>
</evidence>
<proteinExistence type="predicted"/>